<gene>
    <name evidence="2" type="ORF">ZHAS_00003464</name>
</gene>
<dbReference type="Proteomes" id="UP000030765">
    <property type="component" value="Unassembled WGS sequence"/>
</dbReference>
<proteinExistence type="predicted"/>
<name>A0A084VEE5_ANOSI</name>
<evidence type="ECO:0000313" key="2">
    <source>
        <dbReference type="EMBL" id="KFB36339.1"/>
    </source>
</evidence>
<evidence type="ECO:0000313" key="3">
    <source>
        <dbReference type="EnsemblMetazoa" id="ASIC003464-PA"/>
    </source>
</evidence>
<dbReference type="VEuPathDB" id="VectorBase:ASIC003464"/>
<dbReference type="EMBL" id="ATLV01012272">
    <property type="status" value="NOT_ANNOTATED_CDS"/>
    <property type="molecule type" value="Genomic_DNA"/>
</dbReference>
<feature type="compositionally biased region" description="Basic residues" evidence="1">
    <location>
        <begin position="1"/>
        <end position="16"/>
    </location>
</feature>
<reference evidence="3" key="2">
    <citation type="submission" date="2020-05" db="UniProtKB">
        <authorList>
            <consortium name="EnsemblMetazoa"/>
        </authorList>
    </citation>
    <scope>IDENTIFICATION</scope>
</reference>
<protein>
    <submittedName>
        <fullName evidence="2 3">RING-15 protein</fullName>
    </submittedName>
</protein>
<keyword evidence="4" id="KW-1185">Reference proteome</keyword>
<accession>A0A084VEE5</accession>
<dbReference type="EnsemblMetazoa" id="ASIC003464-RA">
    <property type="protein sequence ID" value="ASIC003464-PA"/>
    <property type="gene ID" value="ASIC003464"/>
</dbReference>
<organism evidence="2">
    <name type="scientific">Anopheles sinensis</name>
    <name type="common">Mosquito</name>
    <dbReference type="NCBI Taxonomy" id="74873"/>
    <lineage>
        <taxon>Eukaryota</taxon>
        <taxon>Metazoa</taxon>
        <taxon>Ecdysozoa</taxon>
        <taxon>Arthropoda</taxon>
        <taxon>Hexapoda</taxon>
        <taxon>Insecta</taxon>
        <taxon>Pterygota</taxon>
        <taxon>Neoptera</taxon>
        <taxon>Endopterygota</taxon>
        <taxon>Diptera</taxon>
        <taxon>Nematocera</taxon>
        <taxon>Culicoidea</taxon>
        <taxon>Culicidae</taxon>
        <taxon>Anophelinae</taxon>
        <taxon>Anopheles</taxon>
    </lineage>
</organism>
<dbReference type="AlphaFoldDB" id="A0A084VEE5"/>
<reference evidence="2 4" key="1">
    <citation type="journal article" date="2014" name="BMC Genomics">
        <title>Genome sequence of Anopheles sinensis provides insight into genetics basis of mosquito competence for malaria parasites.</title>
        <authorList>
            <person name="Zhou D."/>
            <person name="Zhang D."/>
            <person name="Ding G."/>
            <person name="Shi L."/>
            <person name="Hou Q."/>
            <person name="Ye Y."/>
            <person name="Xu Y."/>
            <person name="Zhou H."/>
            <person name="Xiong C."/>
            <person name="Li S."/>
            <person name="Yu J."/>
            <person name="Hong S."/>
            <person name="Yu X."/>
            <person name="Zou P."/>
            <person name="Chen C."/>
            <person name="Chang X."/>
            <person name="Wang W."/>
            <person name="Lv Y."/>
            <person name="Sun Y."/>
            <person name="Ma L."/>
            <person name="Shen B."/>
            <person name="Zhu C."/>
        </authorList>
    </citation>
    <scope>NUCLEOTIDE SEQUENCE [LARGE SCALE GENOMIC DNA]</scope>
</reference>
<feature type="region of interest" description="Disordered" evidence="1">
    <location>
        <begin position="1"/>
        <end position="46"/>
    </location>
</feature>
<evidence type="ECO:0000313" key="4">
    <source>
        <dbReference type="Proteomes" id="UP000030765"/>
    </source>
</evidence>
<sequence>MARVERKKQKAKRAKTNNKQNDNRDHDVDDDDTTDPASPHQARSSSAETSIGHLLLFFAPPCIGFVRRQPGGVALQMQLQLQLPAVRVNGGVHARTAMCDTKGAEEIACRWPRLYRTVHAQHGSRTQ</sequence>
<dbReference type="EMBL" id="KE524777">
    <property type="protein sequence ID" value="KFB36339.1"/>
    <property type="molecule type" value="Genomic_DNA"/>
</dbReference>
<evidence type="ECO:0000256" key="1">
    <source>
        <dbReference type="SAM" id="MobiDB-lite"/>
    </source>
</evidence>